<dbReference type="EMBL" id="JBHSRD010000002">
    <property type="protein sequence ID" value="MFC6005723.1"/>
    <property type="molecule type" value="Genomic_DNA"/>
</dbReference>
<dbReference type="Proteomes" id="UP001596189">
    <property type="component" value="Unassembled WGS sequence"/>
</dbReference>
<gene>
    <name evidence="2" type="ORF">ACFQDO_01145</name>
</gene>
<dbReference type="RefSeq" id="WP_345716601.1">
    <property type="nucleotide sequence ID" value="NZ_BAABFP010000005.1"/>
</dbReference>
<evidence type="ECO:0000313" key="2">
    <source>
        <dbReference type="EMBL" id="MFC6005723.1"/>
    </source>
</evidence>
<evidence type="ECO:0000313" key="3">
    <source>
        <dbReference type="Proteomes" id="UP001596189"/>
    </source>
</evidence>
<accession>A0ABW1JAH1</accession>
<reference evidence="3" key="1">
    <citation type="journal article" date="2019" name="Int. J. Syst. Evol. Microbiol.">
        <title>The Global Catalogue of Microorganisms (GCM) 10K type strain sequencing project: providing services to taxonomists for standard genome sequencing and annotation.</title>
        <authorList>
            <consortium name="The Broad Institute Genomics Platform"/>
            <consortium name="The Broad Institute Genome Sequencing Center for Infectious Disease"/>
            <person name="Wu L."/>
            <person name="Ma J."/>
        </authorList>
    </citation>
    <scope>NUCLEOTIDE SEQUENCE [LARGE SCALE GENOMIC DNA]</scope>
    <source>
        <strain evidence="3">KACC 14249</strain>
    </source>
</reference>
<protein>
    <submittedName>
        <fullName evidence="2">Uncharacterized protein</fullName>
    </submittedName>
</protein>
<proteinExistence type="predicted"/>
<keyword evidence="3" id="KW-1185">Reference proteome</keyword>
<organism evidence="2 3">
    <name type="scientific">Angustibacter luteus</name>
    <dbReference type="NCBI Taxonomy" id="658456"/>
    <lineage>
        <taxon>Bacteria</taxon>
        <taxon>Bacillati</taxon>
        <taxon>Actinomycetota</taxon>
        <taxon>Actinomycetes</taxon>
        <taxon>Kineosporiales</taxon>
        <taxon>Kineosporiaceae</taxon>
    </lineage>
</organism>
<feature type="region of interest" description="Disordered" evidence="1">
    <location>
        <begin position="1"/>
        <end position="21"/>
    </location>
</feature>
<sequence length="123" mass="13578">MTDAQLPPGWPAAVRPPGTPGWQHTATGWLLDQCPSEYRAHPVLRQQPVALAWLALRHVTAQGQANTAARAEGRADLREHLDPAALDAFLVALDHEHARLLELHRAVRLVGDALRGLRYVPRL</sequence>
<evidence type="ECO:0000256" key="1">
    <source>
        <dbReference type="SAM" id="MobiDB-lite"/>
    </source>
</evidence>
<name>A0ABW1JAH1_9ACTN</name>
<comment type="caution">
    <text evidence="2">The sequence shown here is derived from an EMBL/GenBank/DDBJ whole genome shotgun (WGS) entry which is preliminary data.</text>
</comment>